<proteinExistence type="predicted"/>
<accession>A0A6A4NSK4</accession>
<organism evidence="1 2">
    <name type="scientific">Lupinus albus</name>
    <name type="common">White lupine</name>
    <name type="synonym">Lupinus termis</name>
    <dbReference type="NCBI Taxonomy" id="3870"/>
    <lineage>
        <taxon>Eukaryota</taxon>
        <taxon>Viridiplantae</taxon>
        <taxon>Streptophyta</taxon>
        <taxon>Embryophyta</taxon>
        <taxon>Tracheophyta</taxon>
        <taxon>Spermatophyta</taxon>
        <taxon>Magnoliopsida</taxon>
        <taxon>eudicotyledons</taxon>
        <taxon>Gunneridae</taxon>
        <taxon>Pentapetalae</taxon>
        <taxon>rosids</taxon>
        <taxon>fabids</taxon>
        <taxon>Fabales</taxon>
        <taxon>Fabaceae</taxon>
        <taxon>Papilionoideae</taxon>
        <taxon>50 kb inversion clade</taxon>
        <taxon>genistoids sensu lato</taxon>
        <taxon>core genistoids</taxon>
        <taxon>Genisteae</taxon>
        <taxon>Lupinus</taxon>
    </lineage>
</organism>
<comment type="caution">
    <text evidence="1">The sequence shown here is derived from an EMBL/GenBank/DDBJ whole genome shotgun (WGS) entry which is preliminary data.</text>
</comment>
<evidence type="ECO:0000313" key="2">
    <source>
        <dbReference type="Proteomes" id="UP000447434"/>
    </source>
</evidence>
<dbReference type="EMBL" id="WOCE01000016">
    <property type="protein sequence ID" value="KAE9596646.1"/>
    <property type="molecule type" value="Genomic_DNA"/>
</dbReference>
<name>A0A6A4NSK4_LUPAL</name>
<protein>
    <submittedName>
        <fullName evidence="1">Uncharacterized protein</fullName>
    </submittedName>
</protein>
<reference evidence="2" key="1">
    <citation type="journal article" date="2020" name="Nat. Commun.">
        <title>Genome sequence of the cluster root forming white lupin.</title>
        <authorList>
            <person name="Hufnagel B."/>
            <person name="Marques A."/>
            <person name="Soriano A."/>
            <person name="Marques L."/>
            <person name="Divol F."/>
            <person name="Doumas P."/>
            <person name="Sallet E."/>
            <person name="Mancinotti D."/>
            <person name="Carrere S."/>
            <person name="Marande W."/>
            <person name="Arribat S."/>
            <person name="Keller J."/>
            <person name="Huneau C."/>
            <person name="Blein T."/>
            <person name="Aime D."/>
            <person name="Laguerre M."/>
            <person name="Taylor J."/>
            <person name="Schubert V."/>
            <person name="Nelson M."/>
            <person name="Geu-Flores F."/>
            <person name="Crespi M."/>
            <person name="Gallardo-Guerrero K."/>
            <person name="Delaux P.-M."/>
            <person name="Salse J."/>
            <person name="Berges H."/>
            <person name="Guyot R."/>
            <person name="Gouzy J."/>
            <person name="Peret B."/>
        </authorList>
    </citation>
    <scope>NUCLEOTIDE SEQUENCE [LARGE SCALE GENOMIC DNA]</scope>
    <source>
        <strain evidence="2">cv. Amiga</strain>
    </source>
</reference>
<dbReference type="Proteomes" id="UP000447434">
    <property type="component" value="Chromosome 16"/>
</dbReference>
<dbReference type="AlphaFoldDB" id="A0A6A4NSK4"/>
<sequence>MHILFHISFVNPCRLLHMADIRLNRGNEGPTKIKNVPIAVTPEGFGVCPSPVVFQKSSRLNIP</sequence>
<evidence type="ECO:0000313" key="1">
    <source>
        <dbReference type="EMBL" id="KAE9596646.1"/>
    </source>
</evidence>
<keyword evidence="2" id="KW-1185">Reference proteome</keyword>
<dbReference type="OrthoDB" id="1717582at2759"/>
<gene>
    <name evidence="1" type="ORF">Lalb_Chr16g0378281</name>
</gene>